<protein>
    <submittedName>
        <fullName evidence="2">Outer membrane efflux protein</fullName>
    </submittedName>
</protein>
<dbReference type="AlphaFoldDB" id="B2JBH4"/>
<dbReference type="EMBL" id="CP001039">
    <property type="protein sequence ID" value="ACC85278.1"/>
    <property type="molecule type" value="Genomic_DNA"/>
</dbReference>
<proteinExistence type="inferred from homology"/>
<reference evidence="3" key="1">
    <citation type="submission" date="2008-04" db="EMBL/GenBank/DDBJ databases">
        <title>Complete sequence of plasmid 2 of Nostoc punctiforme ATCC 29133.</title>
        <authorList>
            <consortium name="US DOE Joint Genome Institute"/>
            <person name="Copeland A."/>
            <person name="Lucas S."/>
            <person name="Lapidus A."/>
            <person name="Glavina del Rio T."/>
            <person name="Dalin E."/>
            <person name="Tice H."/>
            <person name="Pitluck S."/>
            <person name="Chain P."/>
            <person name="Malfatti S."/>
            <person name="Shin M."/>
            <person name="Vergez L."/>
            <person name="Schmutz J."/>
            <person name="Larimer F."/>
            <person name="Land M."/>
            <person name="Hauser L."/>
            <person name="Kyrpides N."/>
            <person name="Kim E."/>
            <person name="Meeks J.C."/>
            <person name="Elhai J."/>
            <person name="Campbell E.L."/>
            <person name="Thiel T."/>
            <person name="Longmire J."/>
            <person name="Potts M."/>
            <person name="Atlas R."/>
        </authorList>
    </citation>
    <scope>NUCLEOTIDE SEQUENCE [LARGE SCALE GENOMIC DNA]</scope>
    <source>
        <strain evidence="3">ATCC 29133 / PCC 73102</strain>
        <plasmid evidence="3">Plasmid pNPUN02</plasmid>
    </source>
</reference>
<dbReference type="RefSeq" id="WP_012413286.1">
    <property type="nucleotide sequence ID" value="NC_010632.1"/>
</dbReference>
<evidence type="ECO:0000313" key="3">
    <source>
        <dbReference type="Proteomes" id="UP000001191"/>
    </source>
</evidence>
<dbReference type="Proteomes" id="UP000001191">
    <property type="component" value="Plasmid pNPUN02"/>
</dbReference>
<dbReference type="HOGENOM" id="CLU_012817_14_4_3"/>
<evidence type="ECO:0000256" key="1">
    <source>
        <dbReference type="ARBA" id="ARBA00007613"/>
    </source>
</evidence>
<dbReference type="Pfam" id="PF02321">
    <property type="entry name" value="OEP"/>
    <property type="match status" value="2"/>
</dbReference>
<name>B2JBH4_NOSP7</name>
<gene>
    <name evidence="2" type="ordered locus">Npun_BF150</name>
</gene>
<dbReference type="EnsemblBacteria" id="ACC85278">
    <property type="protein sequence ID" value="ACC85278"/>
    <property type="gene ID" value="Npun_BF150"/>
</dbReference>
<dbReference type="KEGG" id="npu:Npun_BF150"/>
<dbReference type="OrthoDB" id="9791261at2"/>
<organism evidence="2 3">
    <name type="scientific">Nostoc punctiforme (strain ATCC 29133 / PCC 73102)</name>
    <dbReference type="NCBI Taxonomy" id="63737"/>
    <lineage>
        <taxon>Bacteria</taxon>
        <taxon>Bacillati</taxon>
        <taxon>Cyanobacteriota</taxon>
        <taxon>Cyanophyceae</taxon>
        <taxon>Nostocales</taxon>
        <taxon>Nostocaceae</taxon>
        <taxon>Nostoc</taxon>
    </lineage>
</organism>
<dbReference type="InterPro" id="IPR003423">
    <property type="entry name" value="OMP_efflux"/>
</dbReference>
<keyword evidence="2" id="KW-0614">Plasmid</keyword>
<comment type="similarity">
    <text evidence="1">Belongs to the outer membrane factor (OMF) (TC 1.B.17) family.</text>
</comment>
<dbReference type="SUPFAM" id="SSF56954">
    <property type="entry name" value="Outer membrane efflux proteins (OEP)"/>
    <property type="match status" value="1"/>
</dbReference>
<dbReference type="Gene3D" id="1.20.1600.10">
    <property type="entry name" value="Outer membrane efflux proteins (OEP)"/>
    <property type="match status" value="1"/>
</dbReference>
<dbReference type="PANTHER" id="PTHR30203">
    <property type="entry name" value="OUTER MEMBRANE CATION EFFLUX PROTEIN"/>
    <property type="match status" value="1"/>
</dbReference>
<geneLocation type="plasmid" evidence="2 3">
    <name>pNPUN02</name>
</geneLocation>
<evidence type="ECO:0000313" key="2">
    <source>
        <dbReference type="EMBL" id="ACC85278.1"/>
    </source>
</evidence>
<dbReference type="GO" id="GO:0015562">
    <property type="term" value="F:efflux transmembrane transporter activity"/>
    <property type="evidence" value="ECO:0007669"/>
    <property type="project" value="InterPro"/>
</dbReference>
<sequence>MSSVLVLSLCITIESLVCLSISLPVFAQTARVSNLTLETAINQAEANNPQLLAAQRSISVTQAGVAIAGVISNPRLAIDIPFGQAETKRTIGIEQAIELGGKRGARLALANSEVQQAQLQLDSLRWQIRIQVRQAYAELAVAQGAQQNTEQSLAINKQLVDIAKIRFQANDVARADVVQAEFAFTQAQQKLEPAVNRVRQATIRLNTLLGQPTDTAINLVDGKAFRFSVKDSQQKLATLAKLPDLSVLKKLAKASRLDLALAQQQIQVNNKQIQVAYSARIPDITFAASYVWDPGLSTSGAPPPTTTTAVILGVRVDLPLFNSGGSGVRQARANLSVSEAQNAALGLQTDSEVATAYENVLSTQRVLERDRTVLLPQALEVLNLSRKSYEYGQTGLSDALLTQQSVQAVFDNFYTDILSYQTALGTLEQAVNLPLSVIYNTNAPKTP</sequence>
<dbReference type="InterPro" id="IPR010131">
    <property type="entry name" value="MdtP/NodT-like"/>
</dbReference>
<dbReference type="PANTHER" id="PTHR30203:SF24">
    <property type="entry name" value="BLR4935 PROTEIN"/>
    <property type="match status" value="1"/>
</dbReference>
<keyword evidence="3" id="KW-1185">Reference proteome</keyword>
<dbReference type="PhylomeDB" id="B2JBH4"/>
<accession>B2JBH4</accession>